<dbReference type="Proteomes" id="UP000523007">
    <property type="component" value="Unassembled WGS sequence"/>
</dbReference>
<comment type="caution">
    <text evidence="2">The sequence shown here is derived from an EMBL/GenBank/DDBJ whole genome shotgun (WGS) entry which is preliminary data.</text>
</comment>
<feature type="domain" description="DUF397" evidence="1">
    <location>
        <begin position="4"/>
        <end position="21"/>
    </location>
</feature>
<keyword evidence="3" id="KW-1185">Reference proteome</keyword>
<accession>A0A7W7W4I6</accession>
<evidence type="ECO:0000313" key="3">
    <source>
        <dbReference type="Proteomes" id="UP000523007"/>
    </source>
</evidence>
<feature type="domain" description="DUF397" evidence="1">
    <location>
        <begin position="22"/>
        <end position="77"/>
    </location>
</feature>
<evidence type="ECO:0000313" key="2">
    <source>
        <dbReference type="EMBL" id="MBB4933613.1"/>
    </source>
</evidence>
<gene>
    <name evidence="2" type="ORF">F4561_004433</name>
</gene>
<organism evidence="2 3">
    <name type="scientific">Lipingzhangella halophila</name>
    <dbReference type="NCBI Taxonomy" id="1783352"/>
    <lineage>
        <taxon>Bacteria</taxon>
        <taxon>Bacillati</taxon>
        <taxon>Actinomycetota</taxon>
        <taxon>Actinomycetes</taxon>
        <taxon>Streptosporangiales</taxon>
        <taxon>Nocardiopsidaceae</taxon>
        <taxon>Lipingzhangella</taxon>
    </lineage>
</organism>
<dbReference type="Pfam" id="PF04149">
    <property type="entry name" value="DUF397"/>
    <property type="match status" value="2"/>
</dbReference>
<dbReference type="AlphaFoldDB" id="A0A7W7W4I6"/>
<dbReference type="EMBL" id="JACHJT010000001">
    <property type="protein sequence ID" value="MBB4933613.1"/>
    <property type="molecule type" value="Genomic_DNA"/>
</dbReference>
<evidence type="ECO:0000259" key="1">
    <source>
        <dbReference type="Pfam" id="PF04149"/>
    </source>
</evidence>
<reference evidence="2 3" key="1">
    <citation type="submission" date="2020-08" db="EMBL/GenBank/DDBJ databases">
        <title>Sequencing the genomes of 1000 actinobacteria strains.</title>
        <authorList>
            <person name="Klenk H.-P."/>
        </authorList>
    </citation>
    <scope>NUCLEOTIDE SEQUENCE [LARGE SCALE GENOMIC DNA]</scope>
    <source>
        <strain evidence="2 3">DSM 102030</strain>
    </source>
</reference>
<proteinExistence type="predicted"/>
<dbReference type="InterPro" id="IPR007278">
    <property type="entry name" value="DUF397"/>
</dbReference>
<sequence length="81" mass="9174">MHQRWRTSSYSQNGGNCVEVAAPWHTSSYSTGGDANCVEYRTENGHERVLVRDTQHRQLGHLDFGAATWAHFLSAVRRSEV</sequence>
<name>A0A7W7W4I6_9ACTN</name>
<protein>
    <recommendedName>
        <fullName evidence="1">DUF397 domain-containing protein</fullName>
    </recommendedName>
</protein>